<protein>
    <submittedName>
        <fullName evidence="2">Uncharacterized protein</fullName>
    </submittedName>
</protein>
<feature type="region of interest" description="Disordered" evidence="1">
    <location>
        <begin position="1"/>
        <end position="28"/>
    </location>
</feature>
<accession>A0A0A8YQ84</accession>
<feature type="compositionally biased region" description="Polar residues" evidence="1">
    <location>
        <begin position="8"/>
        <end position="28"/>
    </location>
</feature>
<reference evidence="2" key="1">
    <citation type="submission" date="2014-09" db="EMBL/GenBank/DDBJ databases">
        <authorList>
            <person name="Magalhaes I.L.F."/>
            <person name="Oliveira U."/>
            <person name="Santos F.R."/>
            <person name="Vidigal T.H.D.A."/>
            <person name="Brescovit A.D."/>
            <person name="Santos A.J."/>
        </authorList>
    </citation>
    <scope>NUCLEOTIDE SEQUENCE</scope>
    <source>
        <tissue evidence="2">Shoot tissue taken approximately 20 cm above the soil surface</tissue>
    </source>
</reference>
<organism evidence="2">
    <name type="scientific">Arundo donax</name>
    <name type="common">Giant reed</name>
    <name type="synonym">Donax arundinaceus</name>
    <dbReference type="NCBI Taxonomy" id="35708"/>
    <lineage>
        <taxon>Eukaryota</taxon>
        <taxon>Viridiplantae</taxon>
        <taxon>Streptophyta</taxon>
        <taxon>Embryophyta</taxon>
        <taxon>Tracheophyta</taxon>
        <taxon>Spermatophyta</taxon>
        <taxon>Magnoliopsida</taxon>
        <taxon>Liliopsida</taxon>
        <taxon>Poales</taxon>
        <taxon>Poaceae</taxon>
        <taxon>PACMAD clade</taxon>
        <taxon>Arundinoideae</taxon>
        <taxon>Arundineae</taxon>
        <taxon>Arundo</taxon>
    </lineage>
</organism>
<evidence type="ECO:0000256" key="1">
    <source>
        <dbReference type="SAM" id="MobiDB-lite"/>
    </source>
</evidence>
<evidence type="ECO:0000313" key="2">
    <source>
        <dbReference type="EMBL" id="JAD27958.1"/>
    </source>
</evidence>
<reference evidence="2" key="2">
    <citation type="journal article" date="2015" name="Data Brief">
        <title>Shoot transcriptome of the giant reed, Arundo donax.</title>
        <authorList>
            <person name="Barrero R.A."/>
            <person name="Guerrero F.D."/>
            <person name="Moolhuijzen P."/>
            <person name="Goolsby J.A."/>
            <person name="Tidwell J."/>
            <person name="Bellgard S.E."/>
            <person name="Bellgard M.I."/>
        </authorList>
    </citation>
    <scope>NUCLEOTIDE SEQUENCE</scope>
    <source>
        <tissue evidence="2">Shoot tissue taken approximately 20 cm above the soil surface</tissue>
    </source>
</reference>
<proteinExistence type="predicted"/>
<sequence length="28" mass="3251">MPMRFANRASSITQIQSNLSKEPNNMRK</sequence>
<name>A0A0A8YQ84_ARUDO</name>
<dbReference type="AlphaFoldDB" id="A0A0A8YQ84"/>
<dbReference type="EMBL" id="GBRH01269937">
    <property type="protein sequence ID" value="JAD27958.1"/>
    <property type="molecule type" value="Transcribed_RNA"/>
</dbReference>